<sequence length="38" mass="3875">MRGLIAYRLPETIVSDAIGMICLVIAGGGILCILAGLS</sequence>
<dbReference type="STRING" id="366533.SAMN05444339_10244"/>
<proteinExistence type="predicted"/>
<organism evidence="2 3">
    <name type="scientific">Loktanella atrilutea</name>
    <dbReference type="NCBI Taxonomy" id="366533"/>
    <lineage>
        <taxon>Bacteria</taxon>
        <taxon>Pseudomonadati</taxon>
        <taxon>Pseudomonadota</taxon>
        <taxon>Alphaproteobacteria</taxon>
        <taxon>Rhodobacterales</taxon>
        <taxon>Roseobacteraceae</taxon>
        <taxon>Loktanella</taxon>
    </lineage>
</organism>
<dbReference type="EMBL" id="FQUE01000002">
    <property type="protein sequence ID" value="SHE78113.1"/>
    <property type="molecule type" value="Genomic_DNA"/>
</dbReference>
<feature type="transmembrane region" description="Helical" evidence="1">
    <location>
        <begin position="17"/>
        <end position="37"/>
    </location>
</feature>
<keyword evidence="1" id="KW-0812">Transmembrane</keyword>
<reference evidence="3" key="1">
    <citation type="submission" date="2016-11" db="EMBL/GenBank/DDBJ databases">
        <authorList>
            <person name="Varghese N."/>
            <person name="Submissions S."/>
        </authorList>
    </citation>
    <scope>NUCLEOTIDE SEQUENCE [LARGE SCALE GENOMIC DNA]</scope>
    <source>
        <strain evidence="3">DSM 29326</strain>
    </source>
</reference>
<gene>
    <name evidence="2" type="ORF">SAMN05444339_10244</name>
</gene>
<keyword evidence="1" id="KW-1133">Transmembrane helix</keyword>
<evidence type="ECO:0000313" key="2">
    <source>
        <dbReference type="EMBL" id="SHE78113.1"/>
    </source>
</evidence>
<name>A0A1M4WAK6_LOKAT</name>
<keyword evidence="1" id="KW-0472">Membrane</keyword>
<evidence type="ECO:0000256" key="1">
    <source>
        <dbReference type="SAM" id="Phobius"/>
    </source>
</evidence>
<dbReference type="Proteomes" id="UP000183987">
    <property type="component" value="Unassembled WGS sequence"/>
</dbReference>
<evidence type="ECO:0000313" key="3">
    <source>
        <dbReference type="Proteomes" id="UP000183987"/>
    </source>
</evidence>
<accession>A0A1M4WAK6</accession>
<dbReference type="AlphaFoldDB" id="A0A1M4WAK6"/>
<protein>
    <submittedName>
        <fullName evidence="2">Uncharacterized protein</fullName>
    </submittedName>
</protein>
<keyword evidence="3" id="KW-1185">Reference proteome</keyword>